<proteinExistence type="predicted"/>
<protein>
    <submittedName>
        <fullName evidence="2">Uncharacterized protein</fullName>
    </submittedName>
</protein>
<comment type="caution">
    <text evidence="2">The sequence shown here is derived from an EMBL/GenBank/DDBJ whole genome shotgun (WGS) entry which is preliminary data.</text>
</comment>
<dbReference type="GeneID" id="64627217"/>
<dbReference type="EMBL" id="JABBWG010000029">
    <property type="protein sequence ID" value="KAG1811455.1"/>
    <property type="molecule type" value="Genomic_DNA"/>
</dbReference>
<feature type="region of interest" description="Disordered" evidence="1">
    <location>
        <begin position="12"/>
        <end position="54"/>
    </location>
</feature>
<dbReference type="Proteomes" id="UP000807769">
    <property type="component" value="Unassembled WGS sequence"/>
</dbReference>
<dbReference type="RefSeq" id="XP_041190054.1">
    <property type="nucleotide sequence ID" value="XM_041333200.1"/>
</dbReference>
<evidence type="ECO:0000313" key="3">
    <source>
        <dbReference type="Proteomes" id="UP000807769"/>
    </source>
</evidence>
<sequence>MPPATKCLLVSATSSSTIGDNDGGSDDDNDISMNKDESFVADSGDEEAKEAEEAYQQIKAFRDADRDEKGHKNAHTGESEDGWWCNICNNPNCHFPIYKSHCKEKGIIMHECTIPLNVKFSKSGLVDYIVKLIIAEDEAFQLVNKGSFHHLLQYLQPSLSDQEPH</sequence>
<organism evidence="2 3">
    <name type="scientific">Suillus subaureus</name>
    <dbReference type="NCBI Taxonomy" id="48587"/>
    <lineage>
        <taxon>Eukaryota</taxon>
        <taxon>Fungi</taxon>
        <taxon>Dikarya</taxon>
        <taxon>Basidiomycota</taxon>
        <taxon>Agaricomycotina</taxon>
        <taxon>Agaricomycetes</taxon>
        <taxon>Agaricomycetidae</taxon>
        <taxon>Boletales</taxon>
        <taxon>Suillineae</taxon>
        <taxon>Suillaceae</taxon>
        <taxon>Suillus</taxon>
    </lineage>
</organism>
<keyword evidence="3" id="KW-1185">Reference proteome</keyword>
<dbReference type="AlphaFoldDB" id="A0A9P7E557"/>
<evidence type="ECO:0000313" key="2">
    <source>
        <dbReference type="EMBL" id="KAG1811455.1"/>
    </source>
</evidence>
<accession>A0A9P7E557</accession>
<name>A0A9P7E557_9AGAM</name>
<evidence type="ECO:0000256" key="1">
    <source>
        <dbReference type="SAM" id="MobiDB-lite"/>
    </source>
</evidence>
<gene>
    <name evidence="2" type="ORF">BJ212DRAFT_1301971</name>
</gene>
<dbReference type="OrthoDB" id="3240105at2759"/>
<reference evidence="2" key="1">
    <citation type="journal article" date="2020" name="New Phytol.">
        <title>Comparative genomics reveals dynamic genome evolution in host specialist ectomycorrhizal fungi.</title>
        <authorList>
            <person name="Lofgren L.A."/>
            <person name="Nguyen N.H."/>
            <person name="Vilgalys R."/>
            <person name="Ruytinx J."/>
            <person name="Liao H.L."/>
            <person name="Branco S."/>
            <person name="Kuo A."/>
            <person name="LaButti K."/>
            <person name="Lipzen A."/>
            <person name="Andreopoulos W."/>
            <person name="Pangilinan J."/>
            <person name="Riley R."/>
            <person name="Hundley H."/>
            <person name="Na H."/>
            <person name="Barry K."/>
            <person name="Grigoriev I.V."/>
            <person name="Stajich J.E."/>
            <person name="Kennedy P.G."/>
        </authorList>
    </citation>
    <scope>NUCLEOTIDE SEQUENCE</scope>
    <source>
        <strain evidence="2">MN1</strain>
    </source>
</reference>